<organism evidence="1 2">
    <name type="scientific">Nephila pilipes</name>
    <name type="common">Giant wood spider</name>
    <name type="synonym">Nephila maculata</name>
    <dbReference type="NCBI Taxonomy" id="299642"/>
    <lineage>
        <taxon>Eukaryota</taxon>
        <taxon>Metazoa</taxon>
        <taxon>Ecdysozoa</taxon>
        <taxon>Arthropoda</taxon>
        <taxon>Chelicerata</taxon>
        <taxon>Arachnida</taxon>
        <taxon>Araneae</taxon>
        <taxon>Araneomorphae</taxon>
        <taxon>Entelegynae</taxon>
        <taxon>Araneoidea</taxon>
        <taxon>Nephilidae</taxon>
        <taxon>Nephila</taxon>
    </lineage>
</organism>
<keyword evidence="2" id="KW-1185">Reference proteome</keyword>
<evidence type="ECO:0000313" key="1">
    <source>
        <dbReference type="EMBL" id="GFS68653.1"/>
    </source>
</evidence>
<sequence length="85" mass="10186">MLSSAHRIHSRSRHQRNRGIIYFHPEGTFIIMKTNSTDVSDALKRSLENVRFLDDEHWNWKIEEIPSYYMYLKEILGFSLTLESK</sequence>
<comment type="caution">
    <text evidence="1">The sequence shown here is derived from an EMBL/GenBank/DDBJ whole genome shotgun (WGS) entry which is preliminary data.</text>
</comment>
<accession>A0A8X6MMX3</accession>
<reference evidence="1" key="1">
    <citation type="submission" date="2020-08" db="EMBL/GenBank/DDBJ databases">
        <title>Multicomponent nature underlies the extraordinary mechanical properties of spider dragline silk.</title>
        <authorList>
            <person name="Kono N."/>
            <person name="Nakamura H."/>
            <person name="Mori M."/>
            <person name="Yoshida Y."/>
            <person name="Ohtoshi R."/>
            <person name="Malay A.D."/>
            <person name="Moran D.A.P."/>
            <person name="Tomita M."/>
            <person name="Numata K."/>
            <person name="Arakawa K."/>
        </authorList>
    </citation>
    <scope>NUCLEOTIDE SEQUENCE</scope>
</reference>
<proteinExistence type="predicted"/>
<name>A0A8X6MMX3_NEPPI</name>
<dbReference type="EMBL" id="BMAW01095097">
    <property type="protein sequence ID" value="GFS68653.1"/>
    <property type="molecule type" value="Genomic_DNA"/>
</dbReference>
<gene>
    <name evidence="1" type="ORF">NPIL_584061</name>
</gene>
<evidence type="ECO:0000313" key="2">
    <source>
        <dbReference type="Proteomes" id="UP000887013"/>
    </source>
</evidence>
<dbReference type="Proteomes" id="UP000887013">
    <property type="component" value="Unassembled WGS sequence"/>
</dbReference>
<protein>
    <submittedName>
        <fullName evidence="1">Uncharacterized protein</fullName>
    </submittedName>
</protein>
<dbReference type="AlphaFoldDB" id="A0A8X6MMX3"/>